<dbReference type="EnsemblPlants" id="Pp3c14_12286V3.4">
    <property type="protein sequence ID" value="PAC:32961282.CDS.1"/>
    <property type="gene ID" value="Pp3c14_12286"/>
</dbReference>
<evidence type="ECO:0000256" key="1">
    <source>
        <dbReference type="SAM" id="Phobius"/>
    </source>
</evidence>
<proteinExistence type="predicted"/>
<dbReference type="Proteomes" id="UP000006727">
    <property type="component" value="Chromosome 14"/>
</dbReference>
<name>A0A2K1JHI0_PHYPA</name>
<gene>
    <name evidence="2" type="ORF">PHYPA_018415</name>
</gene>
<reference evidence="2 4" key="1">
    <citation type="journal article" date="2008" name="Science">
        <title>The Physcomitrella genome reveals evolutionary insights into the conquest of land by plants.</title>
        <authorList>
            <person name="Rensing S."/>
            <person name="Lang D."/>
            <person name="Zimmer A."/>
            <person name="Terry A."/>
            <person name="Salamov A."/>
            <person name="Shapiro H."/>
            <person name="Nishiyama T."/>
            <person name="Perroud P.-F."/>
            <person name="Lindquist E."/>
            <person name="Kamisugi Y."/>
            <person name="Tanahashi T."/>
            <person name="Sakakibara K."/>
            <person name="Fujita T."/>
            <person name="Oishi K."/>
            <person name="Shin-I T."/>
            <person name="Kuroki Y."/>
            <person name="Toyoda A."/>
            <person name="Suzuki Y."/>
            <person name="Hashimoto A."/>
            <person name="Yamaguchi K."/>
            <person name="Sugano A."/>
            <person name="Kohara Y."/>
            <person name="Fujiyama A."/>
            <person name="Anterola A."/>
            <person name="Aoki S."/>
            <person name="Ashton N."/>
            <person name="Barbazuk W.B."/>
            <person name="Barker E."/>
            <person name="Bennetzen J."/>
            <person name="Bezanilla M."/>
            <person name="Blankenship R."/>
            <person name="Cho S.H."/>
            <person name="Dutcher S."/>
            <person name="Estelle M."/>
            <person name="Fawcett J.A."/>
            <person name="Gundlach H."/>
            <person name="Hanada K."/>
            <person name="Heyl A."/>
            <person name="Hicks K.A."/>
            <person name="Hugh J."/>
            <person name="Lohr M."/>
            <person name="Mayer K."/>
            <person name="Melkozernov A."/>
            <person name="Murata T."/>
            <person name="Nelson D."/>
            <person name="Pils B."/>
            <person name="Prigge M."/>
            <person name="Reiss B."/>
            <person name="Renner T."/>
            <person name="Rombauts S."/>
            <person name="Rushton P."/>
            <person name="Sanderfoot A."/>
            <person name="Schween G."/>
            <person name="Shiu S.-H."/>
            <person name="Stueber K."/>
            <person name="Theodoulou F.L."/>
            <person name="Tu H."/>
            <person name="Van de Peer Y."/>
            <person name="Verrier P.J."/>
            <person name="Waters E."/>
            <person name="Wood A."/>
            <person name="Yang L."/>
            <person name="Cove D."/>
            <person name="Cuming A."/>
            <person name="Hasebe M."/>
            <person name="Lucas S."/>
            <person name="Mishler D.B."/>
            <person name="Reski R."/>
            <person name="Grigoriev I."/>
            <person name="Quatrano R.S."/>
            <person name="Boore J.L."/>
        </authorList>
    </citation>
    <scope>NUCLEOTIDE SEQUENCE [LARGE SCALE GENOMIC DNA]</scope>
    <source>
        <strain evidence="3 4">cv. Gransden 2004</strain>
    </source>
</reference>
<reference evidence="3" key="3">
    <citation type="submission" date="2020-12" db="UniProtKB">
        <authorList>
            <consortium name="EnsemblPlants"/>
        </authorList>
    </citation>
    <scope>IDENTIFICATION</scope>
</reference>
<dbReference type="InParanoid" id="A0A2K1JHI0"/>
<reference evidence="2 4" key="2">
    <citation type="journal article" date="2018" name="Plant J.">
        <title>The Physcomitrella patens chromosome-scale assembly reveals moss genome structure and evolution.</title>
        <authorList>
            <person name="Lang D."/>
            <person name="Ullrich K.K."/>
            <person name="Murat F."/>
            <person name="Fuchs J."/>
            <person name="Jenkins J."/>
            <person name="Haas F.B."/>
            <person name="Piednoel M."/>
            <person name="Gundlach H."/>
            <person name="Van Bel M."/>
            <person name="Meyberg R."/>
            <person name="Vives C."/>
            <person name="Morata J."/>
            <person name="Symeonidi A."/>
            <person name="Hiss M."/>
            <person name="Muchero W."/>
            <person name="Kamisugi Y."/>
            <person name="Saleh O."/>
            <person name="Blanc G."/>
            <person name="Decker E.L."/>
            <person name="van Gessel N."/>
            <person name="Grimwood J."/>
            <person name="Hayes R.D."/>
            <person name="Graham S.W."/>
            <person name="Gunter L.E."/>
            <person name="McDaniel S.F."/>
            <person name="Hoernstein S.N.W."/>
            <person name="Larsson A."/>
            <person name="Li F.W."/>
            <person name="Perroud P.F."/>
            <person name="Phillips J."/>
            <person name="Ranjan P."/>
            <person name="Rokshar D.S."/>
            <person name="Rothfels C.J."/>
            <person name="Schneider L."/>
            <person name="Shu S."/>
            <person name="Stevenson D.W."/>
            <person name="Thummler F."/>
            <person name="Tillich M."/>
            <person name="Villarreal Aguilar J.C."/>
            <person name="Widiez T."/>
            <person name="Wong G.K."/>
            <person name="Wymore A."/>
            <person name="Zhang Y."/>
            <person name="Zimmer A.D."/>
            <person name="Quatrano R.S."/>
            <person name="Mayer K.F.X."/>
            <person name="Goodstein D."/>
            <person name="Casacuberta J.M."/>
            <person name="Vandepoele K."/>
            <person name="Reski R."/>
            <person name="Cuming A.C."/>
            <person name="Tuskan G.A."/>
            <person name="Maumus F."/>
            <person name="Salse J."/>
            <person name="Schmutz J."/>
            <person name="Rensing S.A."/>
        </authorList>
    </citation>
    <scope>NUCLEOTIDE SEQUENCE [LARGE SCALE GENOMIC DNA]</scope>
    <source>
        <strain evidence="3 4">cv. Gransden 2004</strain>
    </source>
</reference>
<organism evidence="2">
    <name type="scientific">Physcomitrium patens</name>
    <name type="common">Spreading-leaved earth moss</name>
    <name type="synonym">Physcomitrella patens</name>
    <dbReference type="NCBI Taxonomy" id="3218"/>
    <lineage>
        <taxon>Eukaryota</taxon>
        <taxon>Viridiplantae</taxon>
        <taxon>Streptophyta</taxon>
        <taxon>Embryophyta</taxon>
        <taxon>Bryophyta</taxon>
        <taxon>Bryophytina</taxon>
        <taxon>Bryopsida</taxon>
        <taxon>Funariidae</taxon>
        <taxon>Funariales</taxon>
        <taxon>Funariaceae</taxon>
        <taxon>Physcomitrium</taxon>
    </lineage>
</organism>
<dbReference type="EnsemblPlants" id="Pp3c14_12286V3.2">
    <property type="protein sequence ID" value="PAC:32961280.CDS.1"/>
    <property type="gene ID" value="Pp3c14_12286"/>
</dbReference>
<keyword evidence="1" id="KW-0472">Membrane</keyword>
<keyword evidence="4" id="KW-1185">Reference proteome</keyword>
<protein>
    <submittedName>
        <fullName evidence="2 3">Uncharacterized protein</fullName>
    </submittedName>
</protein>
<sequence>MTRVTSIIVEHSSIYLLYFYFYFLAYVSWEQATIHNLLSLRALCCERVHSFVENGLLEGMTKKKKFNSLRPQVGIHMYTIE</sequence>
<dbReference type="EMBL" id="ABEU02000014">
    <property type="protein sequence ID" value="PNR41012.1"/>
    <property type="molecule type" value="Genomic_DNA"/>
</dbReference>
<keyword evidence="1" id="KW-1133">Transmembrane helix</keyword>
<dbReference type="Gramene" id="Pp3c14_12286V3.1">
    <property type="protein sequence ID" value="PAC:32961279.CDS.1"/>
    <property type="gene ID" value="Pp3c14_12286"/>
</dbReference>
<dbReference type="Gramene" id="Pp3c14_12286V3.4">
    <property type="protein sequence ID" value="PAC:32961282.CDS.1"/>
    <property type="gene ID" value="Pp3c14_12286"/>
</dbReference>
<keyword evidence="1" id="KW-0812">Transmembrane</keyword>
<evidence type="ECO:0000313" key="3">
    <source>
        <dbReference type="EnsemblPlants" id="PAC:32961279.CDS.1"/>
    </source>
</evidence>
<evidence type="ECO:0000313" key="2">
    <source>
        <dbReference type="EMBL" id="PNR41012.1"/>
    </source>
</evidence>
<dbReference type="Gramene" id="Pp3c14_12286V3.3">
    <property type="protein sequence ID" value="PAC:32961281.CDS.1"/>
    <property type="gene ID" value="Pp3c14_12286"/>
</dbReference>
<evidence type="ECO:0000313" key="4">
    <source>
        <dbReference type="Proteomes" id="UP000006727"/>
    </source>
</evidence>
<accession>A0A2K1JHI0</accession>
<dbReference type="AlphaFoldDB" id="A0A2K1JHI0"/>
<dbReference type="EnsemblPlants" id="Pp3c14_12286V3.3">
    <property type="protein sequence ID" value="PAC:32961281.CDS.1"/>
    <property type="gene ID" value="Pp3c14_12286"/>
</dbReference>
<feature type="transmembrane region" description="Helical" evidence="1">
    <location>
        <begin position="12"/>
        <end position="29"/>
    </location>
</feature>
<dbReference type="Gramene" id="Pp3c14_12286V3.2">
    <property type="protein sequence ID" value="PAC:32961280.CDS.1"/>
    <property type="gene ID" value="Pp3c14_12286"/>
</dbReference>
<dbReference type="EnsemblPlants" id="Pp3c14_12286V3.1">
    <property type="protein sequence ID" value="PAC:32961279.CDS.1"/>
    <property type="gene ID" value="Pp3c14_12286"/>
</dbReference>